<reference evidence="11 12" key="1">
    <citation type="journal article" date="2008" name="Nature">
        <title>Genome analysis of the platypus reveals unique signatures of evolution.</title>
        <authorList>
            <person name="Warren W.C."/>
            <person name="Hillier L.W."/>
            <person name="Marshall Graves J.A."/>
            <person name="Birney E."/>
            <person name="Ponting C.P."/>
            <person name="Grutzner F."/>
            <person name="Belov K."/>
            <person name="Miller W."/>
            <person name="Clarke L."/>
            <person name="Chinwalla A.T."/>
            <person name="Yang S.P."/>
            <person name="Heger A."/>
            <person name="Locke D.P."/>
            <person name="Miethke P."/>
            <person name="Waters P.D."/>
            <person name="Veyrunes F."/>
            <person name="Fulton L."/>
            <person name="Fulton B."/>
            <person name="Graves T."/>
            <person name="Wallis J."/>
            <person name="Puente X.S."/>
            <person name="Lopez-Otin C."/>
            <person name="Ordonez G.R."/>
            <person name="Eichler E.E."/>
            <person name="Chen L."/>
            <person name="Cheng Z."/>
            <person name="Deakin J.E."/>
            <person name="Alsop A."/>
            <person name="Thompson K."/>
            <person name="Kirby P."/>
            <person name="Papenfuss A.T."/>
            <person name="Wakefield M.J."/>
            <person name="Olender T."/>
            <person name="Lancet D."/>
            <person name="Huttley G.A."/>
            <person name="Smit A.F."/>
            <person name="Pask A."/>
            <person name="Temple-Smith P."/>
            <person name="Batzer M.A."/>
            <person name="Walker J.A."/>
            <person name="Konkel M.K."/>
            <person name="Harris R.S."/>
            <person name="Whittington C.M."/>
            <person name="Wong E.S."/>
            <person name="Gemmell N.J."/>
            <person name="Buschiazzo E."/>
            <person name="Vargas Jentzsch I.M."/>
            <person name="Merkel A."/>
            <person name="Schmitz J."/>
            <person name="Zemann A."/>
            <person name="Churakov G."/>
            <person name="Kriegs J.O."/>
            <person name="Brosius J."/>
            <person name="Murchison E.P."/>
            <person name="Sachidanandam R."/>
            <person name="Smith C."/>
            <person name="Hannon G.J."/>
            <person name="Tsend-Ayush E."/>
            <person name="McMillan D."/>
            <person name="Attenborough R."/>
            <person name="Rens W."/>
            <person name="Ferguson-Smith M."/>
            <person name="Lefevre C.M."/>
            <person name="Sharp J.A."/>
            <person name="Nicholas K.R."/>
            <person name="Ray D.A."/>
            <person name="Kube M."/>
            <person name="Reinhardt R."/>
            <person name="Pringle T.H."/>
            <person name="Taylor J."/>
            <person name="Jones R.C."/>
            <person name="Nixon B."/>
            <person name="Dacheux J.L."/>
            <person name="Niwa H."/>
            <person name="Sekita Y."/>
            <person name="Huang X."/>
            <person name="Stark A."/>
            <person name="Kheradpour P."/>
            <person name="Kellis M."/>
            <person name="Flicek P."/>
            <person name="Chen Y."/>
            <person name="Webber C."/>
            <person name="Hardison R."/>
            <person name="Nelson J."/>
            <person name="Hallsworth-Pepin K."/>
            <person name="Delehaunty K."/>
            <person name="Markovic C."/>
            <person name="Minx P."/>
            <person name="Feng Y."/>
            <person name="Kremitzki C."/>
            <person name="Mitreva M."/>
            <person name="Glasscock J."/>
            <person name="Wylie T."/>
            <person name="Wohldmann P."/>
            <person name="Thiru P."/>
            <person name="Nhan M.N."/>
            <person name="Pohl C.S."/>
            <person name="Smith S.M."/>
            <person name="Hou S."/>
            <person name="Nefedov M."/>
            <person name="de Jong P.J."/>
            <person name="Renfree M.B."/>
            <person name="Mardis E.R."/>
            <person name="Wilson R.K."/>
        </authorList>
    </citation>
    <scope>NUCLEOTIDE SEQUENCE [LARGE SCALE GENOMIC DNA]</scope>
    <source>
        <strain evidence="11 12">Glennie</strain>
    </source>
</reference>
<evidence type="ECO:0000256" key="1">
    <source>
        <dbReference type="ARBA" id="ARBA00004479"/>
    </source>
</evidence>
<evidence type="ECO:0000256" key="6">
    <source>
        <dbReference type="ARBA" id="ARBA00023170"/>
    </source>
</evidence>
<gene>
    <name evidence="11" type="primary">LOC103171406</name>
</gene>
<keyword evidence="12" id="KW-1185">Reference proteome</keyword>
<evidence type="ECO:0000256" key="7">
    <source>
        <dbReference type="ARBA" id="ARBA00023180"/>
    </source>
</evidence>
<dbReference type="Bgee" id="ENSOANG00000030500">
    <property type="expression patterns" value="Expressed in ovary and 7 other cell types or tissues"/>
</dbReference>
<evidence type="ECO:0000256" key="9">
    <source>
        <dbReference type="SAM" id="SignalP"/>
    </source>
</evidence>
<keyword evidence="6" id="KW-0675">Receptor</keyword>
<evidence type="ECO:0000256" key="5">
    <source>
        <dbReference type="ARBA" id="ARBA00023136"/>
    </source>
</evidence>
<dbReference type="AlphaFoldDB" id="K7EC99"/>
<name>K7EC99_ORNAN</name>
<dbReference type="InterPro" id="IPR003961">
    <property type="entry name" value="FN3_dom"/>
</dbReference>
<dbReference type="RefSeq" id="XP_028935967.1">
    <property type="nucleotide sequence ID" value="XM_029080134.2"/>
</dbReference>
<keyword evidence="2 8" id="KW-0812">Transmembrane</keyword>
<reference evidence="11" key="3">
    <citation type="submission" date="2025-09" db="UniProtKB">
        <authorList>
            <consortium name="Ensembl"/>
        </authorList>
    </citation>
    <scope>IDENTIFICATION</scope>
    <source>
        <strain evidence="11">Glennie</strain>
    </source>
</reference>
<evidence type="ECO:0000256" key="8">
    <source>
        <dbReference type="SAM" id="Phobius"/>
    </source>
</evidence>
<proteinExistence type="predicted"/>
<keyword evidence="5 8" id="KW-0472">Membrane</keyword>
<protein>
    <recommendedName>
        <fullName evidence="10">Fibronectin type-III domain-containing protein</fullName>
    </recommendedName>
</protein>
<evidence type="ECO:0000313" key="11">
    <source>
        <dbReference type="Ensembl" id="ENSOANP00000031156.2"/>
    </source>
</evidence>
<dbReference type="Proteomes" id="UP000002279">
    <property type="component" value="Chromosome 15"/>
</dbReference>
<organism evidence="11 12">
    <name type="scientific">Ornithorhynchus anatinus</name>
    <name type="common">Duckbill platypus</name>
    <dbReference type="NCBI Taxonomy" id="9258"/>
    <lineage>
        <taxon>Eukaryota</taxon>
        <taxon>Metazoa</taxon>
        <taxon>Chordata</taxon>
        <taxon>Craniata</taxon>
        <taxon>Vertebrata</taxon>
        <taxon>Euteleostomi</taxon>
        <taxon>Mammalia</taxon>
        <taxon>Monotremata</taxon>
        <taxon>Ornithorhynchidae</taxon>
        <taxon>Ornithorhynchus</taxon>
    </lineage>
</organism>
<dbReference type="InterPro" id="IPR013783">
    <property type="entry name" value="Ig-like_fold"/>
</dbReference>
<dbReference type="STRING" id="9258.ENSOANP00000031156"/>
<feature type="chain" id="PRO_5028189118" description="Fibronectin type-III domain-containing protein" evidence="9">
    <location>
        <begin position="34"/>
        <end position="317"/>
    </location>
</feature>
<feature type="domain" description="Fibronectin type-III" evidence="10">
    <location>
        <begin position="135"/>
        <end position="237"/>
    </location>
</feature>
<keyword evidence="7" id="KW-0325">Glycoprotein</keyword>
<dbReference type="InterPro" id="IPR036116">
    <property type="entry name" value="FN3_sf"/>
</dbReference>
<dbReference type="SUPFAM" id="SSF49265">
    <property type="entry name" value="Fibronectin type III"/>
    <property type="match status" value="2"/>
</dbReference>
<comment type="subcellular location">
    <subcellularLocation>
        <location evidence="1">Membrane</location>
        <topology evidence="1">Single-pass type I membrane protein</topology>
    </subcellularLocation>
</comment>
<reference evidence="11" key="2">
    <citation type="submission" date="2025-08" db="UniProtKB">
        <authorList>
            <consortium name="Ensembl"/>
        </authorList>
    </citation>
    <scope>IDENTIFICATION</scope>
    <source>
        <strain evidence="11">Glennie</strain>
    </source>
</reference>
<sequence length="317" mass="36451">MVWGGGPSSPRDSLLSGLCWAVLLWAVGGLTSAQSDNNEGCEIPITCRVYNVTFMNCTWDIAEDKDIQHYLYIEPSQECLTYTTDIQGRNVGCHFDNVPKEQKIYFLMASVRNETAEWMNRTFTEMMDEYEIFNPPRNITVNCSESNCLISWHEPESRRALQAYYFGFEISILKKVGNSSEKVVTSTESGHQTETFYNYNSYDRRFKYILRVRAVYDRSPLVKGIWSDPIEFGSGEQPGSPWLVWVLVVFGSLVFALGIICLWKSLVLKRLFPRVPQIKDKISDFAQPQNSHIIWEEFKQSPEQCEVELIRSQGPKA</sequence>
<dbReference type="Gene3D" id="2.60.40.10">
    <property type="entry name" value="Immunoglobulins"/>
    <property type="match status" value="2"/>
</dbReference>
<dbReference type="PANTHER" id="PTHR23037">
    <property type="entry name" value="CYTOKINE RECEPTOR"/>
    <property type="match status" value="1"/>
</dbReference>
<dbReference type="FunFam" id="2.60.40.10:FF:004847">
    <property type="match status" value="1"/>
</dbReference>
<dbReference type="GeneTree" id="ENSGT00520000055993"/>
<evidence type="ECO:0000259" key="10">
    <source>
        <dbReference type="PROSITE" id="PS50853"/>
    </source>
</evidence>
<dbReference type="GeneID" id="103171406"/>
<evidence type="ECO:0000256" key="2">
    <source>
        <dbReference type="ARBA" id="ARBA00022692"/>
    </source>
</evidence>
<feature type="transmembrane region" description="Helical" evidence="8">
    <location>
        <begin position="242"/>
        <end position="263"/>
    </location>
</feature>
<dbReference type="GO" id="GO:0016020">
    <property type="term" value="C:membrane"/>
    <property type="evidence" value="ECO:0007669"/>
    <property type="project" value="UniProtKB-SubCell"/>
</dbReference>
<keyword evidence="4 8" id="KW-1133">Transmembrane helix</keyword>
<dbReference type="PANTHER" id="PTHR23037:SF46">
    <property type="entry name" value="INTERLEUKIN 5 RECEPTOR SUBUNIT ALPHA"/>
    <property type="match status" value="1"/>
</dbReference>
<dbReference type="PROSITE" id="PS50853">
    <property type="entry name" value="FN3"/>
    <property type="match status" value="1"/>
</dbReference>
<feature type="signal peptide" evidence="9">
    <location>
        <begin position="1"/>
        <end position="33"/>
    </location>
</feature>
<dbReference type="HOGENOM" id="CLU_039627_2_0_1"/>
<keyword evidence="3 9" id="KW-0732">Signal</keyword>
<evidence type="ECO:0000256" key="3">
    <source>
        <dbReference type="ARBA" id="ARBA00022729"/>
    </source>
</evidence>
<dbReference type="Ensembl" id="ENSOANT00000040397.2">
    <property type="protein sequence ID" value="ENSOANP00000031156.2"/>
    <property type="gene ID" value="ENSOANG00000030500.2"/>
</dbReference>
<evidence type="ECO:0000256" key="4">
    <source>
        <dbReference type="ARBA" id="ARBA00022989"/>
    </source>
</evidence>
<accession>K7EC99</accession>
<dbReference type="eggNOG" id="ENOG502RZVR">
    <property type="taxonomic scope" value="Eukaryota"/>
</dbReference>
<evidence type="ECO:0000313" key="12">
    <source>
        <dbReference type="Proteomes" id="UP000002279"/>
    </source>
</evidence>